<protein>
    <recommendedName>
        <fullName evidence="1">Extradiol ring-cleavage dioxygenase class III enzyme subunit B domain-containing protein</fullName>
    </recommendedName>
</protein>
<proteinExistence type="predicted"/>
<dbReference type="Pfam" id="PF02900">
    <property type="entry name" value="LigB"/>
    <property type="match status" value="1"/>
</dbReference>
<evidence type="ECO:0000313" key="3">
    <source>
        <dbReference type="Proteomes" id="UP000218022"/>
    </source>
</evidence>
<dbReference type="SUPFAM" id="SSF53213">
    <property type="entry name" value="LigB-like"/>
    <property type="match status" value="1"/>
</dbReference>
<dbReference type="RefSeq" id="WP_096720458.1">
    <property type="nucleotide sequence ID" value="NZ_MTZV01000004.1"/>
</dbReference>
<dbReference type="GO" id="GO:0016702">
    <property type="term" value="F:oxidoreductase activity, acting on single donors with incorporation of molecular oxygen, incorporation of two atoms of oxygen"/>
    <property type="evidence" value="ECO:0007669"/>
    <property type="project" value="UniProtKB-ARBA"/>
</dbReference>
<dbReference type="Gene3D" id="3.40.830.10">
    <property type="entry name" value="LigB-like"/>
    <property type="match status" value="1"/>
</dbReference>
<dbReference type="EMBL" id="MTZV01000004">
    <property type="protein sequence ID" value="PCE25279.1"/>
    <property type="molecule type" value="Genomic_DNA"/>
</dbReference>
<reference evidence="2 3" key="1">
    <citation type="submission" date="2017-01" db="EMBL/GenBank/DDBJ databases">
        <title>Whole-Genome Shotgun Sequencing of Two beta-Proteobacterial Species in Search of the Bulgecin Biosynthetic Cluster.</title>
        <authorList>
            <person name="Horsman M.E."/>
            <person name="Marous D.R."/>
            <person name="Li R."/>
            <person name="Oliver R.A."/>
            <person name="Byun B."/>
            <person name="Emrich S.J."/>
            <person name="Boggess B."/>
            <person name="Townsend C.A."/>
            <person name="Mobashery S."/>
        </authorList>
    </citation>
    <scope>NUCLEOTIDE SEQUENCE [LARGE SCALE GENOMIC DNA]</scope>
    <source>
        <strain evidence="2 3">ATCC 31363</strain>
    </source>
</reference>
<evidence type="ECO:0000259" key="1">
    <source>
        <dbReference type="Pfam" id="PF02900"/>
    </source>
</evidence>
<sequence length="324" mass="35207">MTAMLICVSHSPITLIRAKAPEREPEILSLYERTAQEVASFDPELVVVFASDHFAGFHYSLMPSYCVGLEASAVADVGGFGGEFRVPRQTVLSIVQALMARGFDPAVSHRMKVDHAFSQPVHRLCGSLDRYPVIPIFLNAIAAPMLSFGRARLLGVALGEIFSSVDARILVIASGGLSHHPTRYYPALGSGSPEVEAWQMSGPDSGMSSDAWFDKLKSMHEEGANMLIDGRRTVRDIRLNEAFDERFMDLMCGTDISVVDNWATDSVIEEAGIGAMELNAWTAGWSTYRQLQSAPVRRQIYVPALEYGIGYGMVVAGGVGTGAE</sequence>
<dbReference type="Proteomes" id="UP000218022">
    <property type="component" value="Unassembled WGS sequence"/>
</dbReference>
<evidence type="ECO:0000313" key="2">
    <source>
        <dbReference type="EMBL" id="PCE25279.1"/>
    </source>
</evidence>
<organism evidence="2 3">
    <name type="scientific">Paraburkholderia acidicola</name>
    <dbReference type="NCBI Taxonomy" id="1912599"/>
    <lineage>
        <taxon>Bacteria</taxon>
        <taxon>Pseudomonadati</taxon>
        <taxon>Pseudomonadota</taxon>
        <taxon>Betaproteobacteria</taxon>
        <taxon>Burkholderiales</taxon>
        <taxon>Burkholderiaceae</taxon>
        <taxon>Paraburkholderia</taxon>
    </lineage>
</organism>
<dbReference type="GO" id="GO:0008198">
    <property type="term" value="F:ferrous iron binding"/>
    <property type="evidence" value="ECO:0007669"/>
    <property type="project" value="InterPro"/>
</dbReference>
<feature type="domain" description="Extradiol ring-cleavage dioxygenase class III enzyme subunit B" evidence="1">
    <location>
        <begin position="5"/>
        <end position="282"/>
    </location>
</feature>
<dbReference type="InterPro" id="IPR004183">
    <property type="entry name" value="Xdiol_dOase_suB"/>
</dbReference>
<dbReference type="OrthoDB" id="8673673at2"/>
<gene>
    <name evidence="2" type="ORF">BWP39_12195</name>
</gene>
<accession>A0A2A4EYW6</accession>
<name>A0A2A4EYW6_9BURK</name>
<comment type="caution">
    <text evidence="2">The sequence shown here is derived from an EMBL/GenBank/DDBJ whole genome shotgun (WGS) entry which is preliminary data.</text>
</comment>
<dbReference type="AlphaFoldDB" id="A0A2A4EYW6"/>